<evidence type="ECO:0000313" key="18">
    <source>
        <dbReference type="Proteomes" id="UP000197138"/>
    </source>
</evidence>
<evidence type="ECO:0000256" key="9">
    <source>
        <dbReference type="ARBA" id="ARBA00022989"/>
    </source>
</evidence>
<comment type="subcellular location">
    <subcellularLocation>
        <location evidence="1">Membrane</location>
        <topology evidence="1">Single-pass type I membrane protein</topology>
    </subcellularLocation>
</comment>
<dbReference type="InterPro" id="IPR001245">
    <property type="entry name" value="Ser-Thr/Tyr_kinase_cat_dom"/>
</dbReference>
<feature type="binding site" evidence="12">
    <location>
        <position position="532"/>
    </location>
    <ligand>
        <name>ATP</name>
        <dbReference type="ChEBI" id="CHEBI:30616"/>
    </ligand>
</feature>
<reference evidence="17 19" key="3">
    <citation type="submission" date="2017-11" db="EMBL/GenBank/DDBJ databases">
        <title>De-novo sequencing of pomegranate (Punica granatum L.) genome.</title>
        <authorList>
            <person name="Akparov Z."/>
            <person name="Amiraslanov A."/>
            <person name="Hajiyeva S."/>
            <person name="Abbasov M."/>
            <person name="Kaur K."/>
            <person name="Hamwieh A."/>
            <person name="Solovyev V."/>
            <person name="Salamov A."/>
            <person name="Braich B."/>
            <person name="Kosarev P."/>
            <person name="Mahmoud A."/>
            <person name="Hajiyev E."/>
            <person name="Babayeva S."/>
            <person name="Izzatullayeva V."/>
            <person name="Mammadov A."/>
            <person name="Mammadov A."/>
            <person name="Sharifova S."/>
            <person name="Ojaghi J."/>
            <person name="Eynullazada K."/>
            <person name="Bayramov B."/>
            <person name="Abdulazimova A."/>
            <person name="Shahmuradov I."/>
        </authorList>
    </citation>
    <scope>NUCLEOTIDE SEQUENCE [LARGE SCALE GENOMIC DNA]</scope>
    <source>
        <strain evidence="17">AG2017</strain>
        <strain evidence="19">cv. AG2017</strain>
        <tissue evidence="17">Leaf</tissue>
    </source>
</reference>
<keyword evidence="9 13" id="KW-1133">Transmembrane helix</keyword>
<name>A0A218XWY4_PUNGR</name>
<dbReference type="Pfam" id="PF07714">
    <property type="entry name" value="PK_Tyr_Ser-Thr"/>
    <property type="match status" value="1"/>
</dbReference>
<dbReference type="AlphaFoldDB" id="A0A218XWY4"/>
<dbReference type="Gene3D" id="2.60.120.430">
    <property type="entry name" value="Galactose-binding lectin"/>
    <property type="match status" value="2"/>
</dbReference>
<accession>A0A218XWY4</accession>
<keyword evidence="3" id="KW-0808">Transferase</keyword>
<dbReference type="FunFam" id="3.30.200.20:FF:000039">
    <property type="entry name" value="receptor-like protein kinase FERONIA"/>
    <property type="match status" value="1"/>
</dbReference>
<proteinExistence type="predicted"/>
<keyword evidence="8 12" id="KW-0067">ATP-binding</keyword>
<dbReference type="FunFam" id="2.60.120.430:FF:000007">
    <property type="entry name" value="FERONIA receptor-like kinase"/>
    <property type="match status" value="1"/>
</dbReference>
<dbReference type="InterPro" id="IPR017441">
    <property type="entry name" value="Protein_kinase_ATP_BS"/>
</dbReference>
<dbReference type="PANTHER" id="PTHR27003">
    <property type="entry name" value="OS07G0166700 PROTEIN"/>
    <property type="match status" value="1"/>
</dbReference>
<evidence type="ECO:0000256" key="7">
    <source>
        <dbReference type="ARBA" id="ARBA00022777"/>
    </source>
</evidence>
<dbReference type="InterPro" id="IPR045272">
    <property type="entry name" value="ANXUR1/2-like"/>
</dbReference>
<dbReference type="GO" id="GO:0004674">
    <property type="term" value="F:protein serine/threonine kinase activity"/>
    <property type="evidence" value="ECO:0007669"/>
    <property type="project" value="UniProtKB-KW"/>
</dbReference>
<dbReference type="Pfam" id="PF12819">
    <property type="entry name" value="Malectin_like"/>
    <property type="match status" value="1"/>
</dbReference>
<dbReference type="FunFam" id="1.10.510.10:FF:000252">
    <property type="entry name" value="Receptor-like protein kinase FERONIA"/>
    <property type="match status" value="1"/>
</dbReference>
<evidence type="ECO:0000256" key="8">
    <source>
        <dbReference type="ARBA" id="ARBA00022840"/>
    </source>
</evidence>
<evidence type="ECO:0000256" key="5">
    <source>
        <dbReference type="ARBA" id="ARBA00022729"/>
    </source>
</evidence>
<evidence type="ECO:0000256" key="13">
    <source>
        <dbReference type="SAM" id="Phobius"/>
    </source>
</evidence>
<dbReference type="SUPFAM" id="SSF56112">
    <property type="entry name" value="Protein kinase-like (PK-like)"/>
    <property type="match status" value="1"/>
</dbReference>
<dbReference type="CDD" id="cd14066">
    <property type="entry name" value="STKc_IRAK"/>
    <property type="match status" value="1"/>
</dbReference>
<dbReference type="GO" id="GO:0004714">
    <property type="term" value="F:transmembrane receptor protein tyrosine kinase activity"/>
    <property type="evidence" value="ECO:0007669"/>
    <property type="project" value="InterPro"/>
</dbReference>
<protein>
    <recommendedName>
        <fullName evidence="15">Protein kinase domain-containing protein</fullName>
    </recommendedName>
</protein>
<keyword evidence="2" id="KW-0723">Serine/threonine-protein kinase</keyword>
<dbReference type="SMART" id="SM00220">
    <property type="entry name" value="S_TKc"/>
    <property type="match status" value="1"/>
</dbReference>
<feature type="domain" description="Protein kinase" evidence="15">
    <location>
        <begin position="503"/>
        <end position="787"/>
    </location>
</feature>
<evidence type="ECO:0000313" key="19">
    <source>
        <dbReference type="Proteomes" id="UP000233551"/>
    </source>
</evidence>
<dbReference type="GO" id="GO:0010038">
    <property type="term" value="P:response to metal ion"/>
    <property type="evidence" value="ECO:0007669"/>
    <property type="project" value="UniProtKB-ARBA"/>
</dbReference>
<dbReference type="PROSITE" id="PS00107">
    <property type="entry name" value="PROTEIN_KINASE_ATP"/>
    <property type="match status" value="1"/>
</dbReference>
<keyword evidence="7" id="KW-0418">Kinase</keyword>
<feature type="signal peptide" evidence="14">
    <location>
        <begin position="1"/>
        <end position="30"/>
    </location>
</feature>
<dbReference type="Gene3D" id="1.10.510.10">
    <property type="entry name" value="Transferase(Phosphotransferase) domain 1"/>
    <property type="match status" value="1"/>
</dbReference>
<dbReference type="InterPro" id="IPR024788">
    <property type="entry name" value="Malectin-like_Carb-bd_dom"/>
</dbReference>
<feature type="transmembrane region" description="Helical" evidence="13">
    <location>
        <begin position="438"/>
        <end position="460"/>
    </location>
</feature>
<evidence type="ECO:0000256" key="4">
    <source>
        <dbReference type="ARBA" id="ARBA00022692"/>
    </source>
</evidence>
<evidence type="ECO:0000313" key="16">
    <source>
        <dbReference type="EMBL" id="OWM89454.1"/>
    </source>
</evidence>
<dbReference type="Proteomes" id="UP000233551">
    <property type="component" value="Unassembled WGS sequence"/>
</dbReference>
<dbReference type="STRING" id="22663.A0A218XWY4"/>
<keyword evidence="5 14" id="KW-0732">Signal</keyword>
<dbReference type="InterPro" id="IPR011009">
    <property type="entry name" value="Kinase-like_dom_sf"/>
</dbReference>
<sequence length="844" mass="94133">MIRRCPQQKAFLSGAICLILLAHLAVLIHADMQPSYVPTEKIKLDCDPSSESSPSDDRETNLDLSRKVLKAPSVNLGSGVSPPAHACIFHTQITHQFPITPGPKFIRLHFYPTSYQGLSISDAIFSISIEHYTLLRTTPASYSADRFSGGYIVREYIIDVDGEMLNLTFTPSNISSDSYAFVNMIEVLSMPQNLYIRDELQFPPFTISRNSSQTDDHFKVLETAYRINVGGPSLPPDGDTGMLRQWVADDDYVTSPKLYSTTFQSTVEVNYSKAVPAYTAPGEVYLSARIPNLEYDVTREEIITWMFWVDSGFHYHIRLHFCEIRETGEASERVFGVHINSTGRSAEGHVDVINLTGQPVGAPIYKDYMVNFSSPDYTTLEGLQISIISSSVASGICSQGILNGLEIFKMADSSGNLAGQYPFGAASSDNPRRDHTRLMLVLMVAMVYVPSLWFVCLLFWEVVQRYWPFWSRGGKRISECKNQSLEHAQRFSLEMIKLATNNFSEDLLIGVGGFGKVYKGSLDDGITTVAIKRASAGSGGGLQEFQTEISLLSKLRHRHLVSLLGYCMEDKEMILIYNFMERGTLRENLYRTSKGPKNPPLSWKQRLEICIGAARGLHYLHTGIKPPVIHRDVKSSNILLDHNWEAKLSDFGLSKTGPNTMMCNSSKHVNTAVRGTFGYVDPEYLRRMALTEKSDVYSYGVVLFEVLCARPAIISVGGDEDDQITSLAEWVLELHRQGNLEDAIDPHLHGEIDPSSLLTFIDIAKKCLEEKAKDRPSSGDVLSSLELAWQQQCITDSKRIQGMEEGISAGKPEILIDHQPSPGPRNSDQDLGVEFSEIICPLAR</sequence>
<keyword evidence="6 12" id="KW-0547">Nucleotide-binding</keyword>
<evidence type="ECO:0000256" key="12">
    <source>
        <dbReference type="PROSITE-ProRule" id="PRU10141"/>
    </source>
</evidence>
<dbReference type="OrthoDB" id="1564388at2759"/>
<comment type="caution">
    <text evidence="16">The sequence shown here is derived from an EMBL/GenBank/DDBJ whole genome shotgun (WGS) entry which is preliminary data.</text>
</comment>
<dbReference type="PANTHER" id="PTHR27003:SF330">
    <property type="entry name" value="PROTEIN KINASE DOMAIN-CONTAINING PROTEIN"/>
    <property type="match status" value="1"/>
</dbReference>
<evidence type="ECO:0000256" key="11">
    <source>
        <dbReference type="ARBA" id="ARBA00023180"/>
    </source>
</evidence>
<evidence type="ECO:0000256" key="2">
    <source>
        <dbReference type="ARBA" id="ARBA00022527"/>
    </source>
</evidence>
<evidence type="ECO:0000256" key="14">
    <source>
        <dbReference type="SAM" id="SignalP"/>
    </source>
</evidence>
<dbReference type="GeneID" id="116199556"/>
<gene>
    <name evidence="16" type="ORF">CDL15_Pgr024202</name>
    <name evidence="17" type="ORF">CRG98_017092</name>
</gene>
<keyword evidence="11" id="KW-0325">Glycoprotein</keyword>
<evidence type="ECO:0000256" key="1">
    <source>
        <dbReference type="ARBA" id="ARBA00004479"/>
    </source>
</evidence>
<dbReference type="Proteomes" id="UP000197138">
    <property type="component" value="Unassembled WGS sequence"/>
</dbReference>
<dbReference type="PROSITE" id="PS00108">
    <property type="entry name" value="PROTEIN_KINASE_ST"/>
    <property type="match status" value="1"/>
</dbReference>
<keyword evidence="4 13" id="KW-0812">Transmembrane</keyword>
<evidence type="ECO:0000256" key="3">
    <source>
        <dbReference type="ARBA" id="ARBA00022679"/>
    </source>
</evidence>
<dbReference type="FunFam" id="2.60.120.430:FF:000003">
    <property type="entry name" value="FERONIA receptor-like kinase"/>
    <property type="match status" value="1"/>
</dbReference>
<keyword evidence="19" id="KW-1185">Reference proteome</keyword>
<dbReference type="GO" id="GO:0005886">
    <property type="term" value="C:plasma membrane"/>
    <property type="evidence" value="ECO:0007669"/>
    <property type="project" value="TreeGrafter"/>
</dbReference>
<reference evidence="16" key="2">
    <citation type="submission" date="2017-06" db="EMBL/GenBank/DDBJ databases">
        <title>The pomegranate genome and the genomics of punicalagin biosynthesis.</title>
        <authorList>
            <person name="Xu C."/>
        </authorList>
    </citation>
    <scope>NUCLEOTIDE SEQUENCE [LARGE SCALE GENOMIC DNA]</scope>
    <source>
        <tissue evidence="16">Fresh leaf</tissue>
    </source>
</reference>
<reference evidence="18" key="1">
    <citation type="journal article" date="2017" name="Plant J.">
        <title>The pomegranate (Punica granatum L.) genome and the genomics of punicalagin biosynthesis.</title>
        <authorList>
            <person name="Qin G."/>
            <person name="Xu C."/>
            <person name="Ming R."/>
            <person name="Tang H."/>
            <person name="Guyot R."/>
            <person name="Kramer E.M."/>
            <person name="Hu Y."/>
            <person name="Yi X."/>
            <person name="Qi Y."/>
            <person name="Xu X."/>
            <person name="Gao Z."/>
            <person name="Pan H."/>
            <person name="Jian J."/>
            <person name="Tian Y."/>
            <person name="Yue Z."/>
            <person name="Xu Y."/>
        </authorList>
    </citation>
    <scope>NUCLEOTIDE SEQUENCE [LARGE SCALE GENOMIC DNA]</scope>
    <source>
        <strain evidence="18">cv. Dabenzi</strain>
    </source>
</reference>
<feature type="chain" id="PRO_5014072060" description="Protein kinase domain-containing protein" evidence="14">
    <location>
        <begin position="31"/>
        <end position="844"/>
    </location>
</feature>
<evidence type="ECO:0000256" key="10">
    <source>
        <dbReference type="ARBA" id="ARBA00023136"/>
    </source>
</evidence>
<dbReference type="PROSITE" id="PS50011">
    <property type="entry name" value="PROTEIN_KINASE_DOM"/>
    <property type="match status" value="1"/>
</dbReference>
<evidence type="ECO:0000256" key="6">
    <source>
        <dbReference type="ARBA" id="ARBA00022741"/>
    </source>
</evidence>
<dbReference type="GO" id="GO:0005524">
    <property type="term" value="F:ATP binding"/>
    <property type="evidence" value="ECO:0007669"/>
    <property type="project" value="UniProtKB-UniRule"/>
</dbReference>
<evidence type="ECO:0000259" key="15">
    <source>
        <dbReference type="PROSITE" id="PS50011"/>
    </source>
</evidence>
<dbReference type="Gene3D" id="3.30.200.20">
    <property type="entry name" value="Phosphorylase Kinase, domain 1"/>
    <property type="match status" value="1"/>
</dbReference>
<dbReference type="EMBL" id="MTKT01000666">
    <property type="protein sequence ID" value="OWM89454.1"/>
    <property type="molecule type" value="Genomic_DNA"/>
</dbReference>
<dbReference type="GO" id="GO:0009506">
    <property type="term" value="C:plasmodesma"/>
    <property type="evidence" value="ECO:0007669"/>
    <property type="project" value="TreeGrafter"/>
</dbReference>
<evidence type="ECO:0000313" key="17">
    <source>
        <dbReference type="EMBL" id="PKI62468.1"/>
    </source>
</evidence>
<dbReference type="EMBL" id="PGOL01000968">
    <property type="protein sequence ID" value="PKI62468.1"/>
    <property type="molecule type" value="Genomic_DNA"/>
</dbReference>
<keyword evidence="10 13" id="KW-0472">Membrane</keyword>
<organism evidence="16 18">
    <name type="scientific">Punica granatum</name>
    <name type="common">Pomegranate</name>
    <dbReference type="NCBI Taxonomy" id="22663"/>
    <lineage>
        <taxon>Eukaryota</taxon>
        <taxon>Viridiplantae</taxon>
        <taxon>Streptophyta</taxon>
        <taxon>Embryophyta</taxon>
        <taxon>Tracheophyta</taxon>
        <taxon>Spermatophyta</taxon>
        <taxon>Magnoliopsida</taxon>
        <taxon>eudicotyledons</taxon>
        <taxon>Gunneridae</taxon>
        <taxon>Pentapetalae</taxon>
        <taxon>rosids</taxon>
        <taxon>malvids</taxon>
        <taxon>Myrtales</taxon>
        <taxon>Lythraceae</taxon>
        <taxon>Punica</taxon>
    </lineage>
</organism>
<dbReference type="InterPro" id="IPR008271">
    <property type="entry name" value="Ser/Thr_kinase_AS"/>
</dbReference>
<dbReference type="InterPro" id="IPR000719">
    <property type="entry name" value="Prot_kinase_dom"/>
</dbReference>